<feature type="non-terminal residue" evidence="2">
    <location>
        <position position="89"/>
    </location>
</feature>
<dbReference type="EMBL" id="CADCWL010000249">
    <property type="protein sequence ID" value="CAA9585202.1"/>
    <property type="molecule type" value="Genomic_DNA"/>
</dbReference>
<feature type="region of interest" description="Disordered" evidence="1">
    <location>
        <begin position="1"/>
        <end position="89"/>
    </location>
</feature>
<reference evidence="2" key="1">
    <citation type="submission" date="2020-02" db="EMBL/GenBank/DDBJ databases">
        <authorList>
            <person name="Meier V. D."/>
        </authorList>
    </citation>
    <scope>NUCLEOTIDE SEQUENCE</scope>
    <source>
        <strain evidence="2">AVDCRST_MAG19</strain>
    </source>
</reference>
<accession>A0A6J4VPF2</accession>
<proteinExistence type="predicted"/>
<dbReference type="AlphaFoldDB" id="A0A6J4VPF2"/>
<name>A0A6J4VPF2_9BACT</name>
<protein>
    <submittedName>
        <fullName evidence="2">Uncharacterized protein</fullName>
    </submittedName>
</protein>
<feature type="compositionally biased region" description="Basic residues" evidence="1">
    <location>
        <begin position="61"/>
        <end position="73"/>
    </location>
</feature>
<gene>
    <name evidence="2" type="ORF">AVDCRST_MAG19-4511</name>
</gene>
<organism evidence="2">
    <name type="scientific">uncultured Thermomicrobiales bacterium</name>
    <dbReference type="NCBI Taxonomy" id="1645740"/>
    <lineage>
        <taxon>Bacteria</taxon>
        <taxon>Pseudomonadati</taxon>
        <taxon>Thermomicrobiota</taxon>
        <taxon>Thermomicrobia</taxon>
        <taxon>Thermomicrobiales</taxon>
        <taxon>environmental samples</taxon>
    </lineage>
</organism>
<sequence length="89" mass="9400">VPHRPALGPHHSRAPGADRQRRRRPGHGRGSGGDAAGRGLPRPREPLSQAARPPVSEGLRRVRCPRGGVRHHRAPDAASQARGAGPMAV</sequence>
<evidence type="ECO:0000256" key="1">
    <source>
        <dbReference type="SAM" id="MobiDB-lite"/>
    </source>
</evidence>
<feature type="non-terminal residue" evidence="2">
    <location>
        <position position="1"/>
    </location>
</feature>
<evidence type="ECO:0000313" key="2">
    <source>
        <dbReference type="EMBL" id="CAA9585202.1"/>
    </source>
</evidence>